<feature type="region of interest" description="Disordered" evidence="6">
    <location>
        <begin position="40"/>
        <end position="117"/>
    </location>
</feature>
<comment type="caution">
    <text evidence="9">The sequence shown here is derived from an EMBL/GenBank/DDBJ whole genome shotgun (WGS) entry which is preliminary data.</text>
</comment>
<feature type="compositionally biased region" description="Basic and acidic residues" evidence="6">
    <location>
        <begin position="407"/>
        <end position="420"/>
    </location>
</feature>
<evidence type="ECO:0000313" key="10">
    <source>
        <dbReference type="Proteomes" id="UP001521222"/>
    </source>
</evidence>
<name>A0ABR3QJT7_9PLEO</name>
<gene>
    <name evidence="9" type="ORF">SLS59_009768</name>
</gene>
<accession>A0ABR3QJT7</accession>
<evidence type="ECO:0000256" key="4">
    <source>
        <dbReference type="ARBA" id="ARBA00022833"/>
    </source>
</evidence>
<comment type="subcellular location">
    <subcellularLocation>
        <location evidence="1">Nucleus</location>
    </subcellularLocation>
</comment>
<evidence type="ECO:0000256" key="5">
    <source>
        <dbReference type="ARBA" id="ARBA00023242"/>
    </source>
</evidence>
<evidence type="ECO:0000256" key="6">
    <source>
        <dbReference type="SAM" id="MobiDB-lite"/>
    </source>
</evidence>
<organism evidence="9 10">
    <name type="scientific">Nothophoma quercina</name>
    <dbReference type="NCBI Taxonomy" id="749835"/>
    <lineage>
        <taxon>Eukaryota</taxon>
        <taxon>Fungi</taxon>
        <taxon>Dikarya</taxon>
        <taxon>Ascomycota</taxon>
        <taxon>Pezizomycotina</taxon>
        <taxon>Dothideomycetes</taxon>
        <taxon>Pleosporomycetidae</taxon>
        <taxon>Pleosporales</taxon>
        <taxon>Pleosporineae</taxon>
        <taxon>Didymellaceae</taxon>
        <taxon>Nothophoma</taxon>
    </lineage>
</organism>
<feature type="domain" description="C3HC-type" evidence="7">
    <location>
        <begin position="122"/>
        <end position="265"/>
    </location>
</feature>
<feature type="compositionally biased region" description="Polar residues" evidence="6">
    <location>
        <begin position="40"/>
        <end position="50"/>
    </location>
</feature>
<evidence type="ECO:0008006" key="11">
    <source>
        <dbReference type="Google" id="ProtNLM"/>
    </source>
</evidence>
<feature type="region of interest" description="Disordered" evidence="6">
    <location>
        <begin position="407"/>
        <end position="497"/>
    </location>
</feature>
<dbReference type="EMBL" id="JAKIXB020000047">
    <property type="protein sequence ID" value="KAL1592415.1"/>
    <property type="molecule type" value="Genomic_DNA"/>
</dbReference>
<sequence>MATAPAESPPALATTKRKFHKLLDNLTASTSNASLASTLYESSNNASTGSLPRAGSPEPAAKRPRSSEASMERQRQVSAGQARIQALKDQLLTPKRKGTIKPVGMQSQQTASTPHKAPNFQPYSQEMFLGRLKTFADVKKWTTKPDAISEVEWAKRGWSCDTWNTVACKGGCEKRVAVKLRPKRKAADGRDIEMSEDLSYDVEPSLVDRYKLLVIAGHSEECLWRKAGCQDDIYHIPIASRAKSSADLISRYNFLLAISSDLPLAKNITYPEPHIDSILARISSTFFVTTTSGTPPSTPAERTAFAFALFGWTGVSESRISLAVCNYCFQRLGLWLSSDARLQEMSKKLSVSVESLRLNLLESHREHCPWKNPLVQGNSADSPIADMAAWQTLEFMLLGNRKNKELPRLPDEHAHERNNESVDLGTPSEATFPRGSEDSTRPATGYNDEGDEESLTNKWKKFKAKLKRSTSKRSLKSVKSVKSAKSVKSTKSGKENE</sequence>
<keyword evidence="5" id="KW-0539">Nucleus</keyword>
<evidence type="ECO:0000259" key="7">
    <source>
        <dbReference type="Pfam" id="PF07967"/>
    </source>
</evidence>
<dbReference type="Pfam" id="PF08600">
    <property type="entry name" value="NuBaID_C"/>
    <property type="match status" value="1"/>
</dbReference>
<dbReference type="PANTHER" id="PTHR15835:SF6">
    <property type="entry name" value="ZINC FINGER C3HC-TYPE PROTEIN 1"/>
    <property type="match status" value="1"/>
</dbReference>
<feature type="domain" description="NuBaID C-terminal" evidence="8">
    <location>
        <begin position="304"/>
        <end position="393"/>
    </location>
</feature>
<reference evidence="9 10" key="1">
    <citation type="submission" date="2024-02" db="EMBL/GenBank/DDBJ databases">
        <title>De novo assembly and annotation of 12 fungi associated with fruit tree decline syndrome in Ontario, Canada.</title>
        <authorList>
            <person name="Sulman M."/>
            <person name="Ellouze W."/>
            <person name="Ilyukhin E."/>
        </authorList>
    </citation>
    <scope>NUCLEOTIDE SEQUENCE [LARGE SCALE GENOMIC DNA]</scope>
    <source>
        <strain evidence="9 10">M97-236</strain>
    </source>
</reference>
<dbReference type="PANTHER" id="PTHR15835">
    <property type="entry name" value="NUCLEAR-INTERACTING PARTNER OF ALK"/>
    <property type="match status" value="1"/>
</dbReference>
<evidence type="ECO:0000256" key="1">
    <source>
        <dbReference type="ARBA" id="ARBA00004123"/>
    </source>
</evidence>
<keyword evidence="10" id="KW-1185">Reference proteome</keyword>
<evidence type="ECO:0000313" key="9">
    <source>
        <dbReference type="EMBL" id="KAL1592415.1"/>
    </source>
</evidence>
<protein>
    <recommendedName>
        <fullName evidence="11">Zf-C3HC-domain-containing protein</fullName>
    </recommendedName>
</protein>
<keyword evidence="3" id="KW-0863">Zinc-finger</keyword>
<proteinExistence type="predicted"/>
<feature type="compositionally biased region" description="Low complexity" evidence="6">
    <location>
        <begin position="477"/>
        <end position="490"/>
    </location>
</feature>
<evidence type="ECO:0000256" key="2">
    <source>
        <dbReference type="ARBA" id="ARBA00022723"/>
    </source>
</evidence>
<keyword evidence="4" id="KW-0862">Zinc</keyword>
<dbReference type="InterPro" id="IPR013909">
    <property type="entry name" value="NuBaID_C"/>
</dbReference>
<evidence type="ECO:0000259" key="8">
    <source>
        <dbReference type="Pfam" id="PF08600"/>
    </source>
</evidence>
<evidence type="ECO:0000256" key="3">
    <source>
        <dbReference type="ARBA" id="ARBA00022771"/>
    </source>
</evidence>
<dbReference type="Pfam" id="PF07967">
    <property type="entry name" value="zf-C3HC"/>
    <property type="match status" value="1"/>
</dbReference>
<feature type="compositionally biased region" description="Basic residues" evidence="6">
    <location>
        <begin position="458"/>
        <end position="476"/>
    </location>
</feature>
<keyword evidence="2" id="KW-0479">Metal-binding</keyword>
<dbReference type="InterPro" id="IPR012935">
    <property type="entry name" value="NuBaID_N"/>
</dbReference>
<dbReference type="Proteomes" id="UP001521222">
    <property type="component" value="Unassembled WGS sequence"/>
</dbReference>